<reference evidence="2" key="1">
    <citation type="journal article" date="2023" name="Mol. Phylogenet. Evol.">
        <title>Genome-scale phylogeny and comparative genomics of the fungal order Sordariales.</title>
        <authorList>
            <person name="Hensen N."/>
            <person name="Bonometti L."/>
            <person name="Westerberg I."/>
            <person name="Brannstrom I.O."/>
            <person name="Guillou S."/>
            <person name="Cros-Aarteil S."/>
            <person name="Calhoun S."/>
            <person name="Haridas S."/>
            <person name="Kuo A."/>
            <person name="Mondo S."/>
            <person name="Pangilinan J."/>
            <person name="Riley R."/>
            <person name="LaButti K."/>
            <person name="Andreopoulos B."/>
            <person name="Lipzen A."/>
            <person name="Chen C."/>
            <person name="Yan M."/>
            <person name="Daum C."/>
            <person name="Ng V."/>
            <person name="Clum A."/>
            <person name="Steindorff A."/>
            <person name="Ohm R.A."/>
            <person name="Martin F."/>
            <person name="Silar P."/>
            <person name="Natvig D.O."/>
            <person name="Lalanne C."/>
            <person name="Gautier V."/>
            <person name="Ament-Velasquez S.L."/>
            <person name="Kruys A."/>
            <person name="Hutchinson M.I."/>
            <person name="Powell A.J."/>
            <person name="Barry K."/>
            <person name="Miller A.N."/>
            <person name="Grigoriev I.V."/>
            <person name="Debuchy R."/>
            <person name="Gladieux P."/>
            <person name="Hiltunen Thoren M."/>
            <person name="Johannesson H."/>
        </authorList>
    </citation>
    <scope>NUCLEOTIDE SEQUENCE</scope>
    <source>
        <strain evidence="2">CBS 958.72</strain>
    </source>
</reference>
<keyword evidence="3" id="KW-1185">Reference proteome</keyword>
<organism evidence="2 3">
    <name type="scientific">Lasiosphaeria ovina</name>
    <dbReference type="NCBI Taxonomy" id="92902"/>
    <lineage>
        <taxon>Eukaryota</taxon>
        <taxon>Fungi</taxon>
        <taxon>Dikarya</taxon>
        <taxon>Ascomycota</taxon>
        <taxon>Pezizomycotina</taxon>
        <taxon>Sordariomycetes</taxon>
        <taxon>Sordariomycetidae</taxon>
        <taxon>Sordariales</taxon>
        <taxon>Lasiosphaeriaceae</taxon>
        <taxon>Lasiosphaeria</taxon>
    </lineage>
</organism>
<reference evidence="2" key="2">
    <citation type="submission" date="2023-06" db="EMBL/GenBank/DDBJ databases">
        <authorList>
            <consortium name="Lawrence Berkeley National Laboratory"/>
            <person name="Haridas S."/>
            <person name="Hensen N."/>
            <person name="Bonometti L."/>
            <person name="Westerberg I."/>
            <person name="Brannstrom I.O."/>
            <person name="Guillou S."/>
            <person name="Cros-Aarteil S."/>
            <person name="Calhoun S."/>
            <person name="Kuo A."/>
            <person name="Mondo S."/>
            <person name="Pangilinan J."/>
            <person name="Riley R."/>
            <person name="Labutti K."/>
            <person name="Andreopoulos B."/>
            <person name="Lipzen A."/>
            <person name="Chen C."/>
            <person name="Yanf M."/>
            <person name="Daum C."/>
            <person name="Ng V."/>
            <person name="Clum A."/>
            <person name="Steindorff A."/>
            <person name="Ohm R."/>
            <person name="Martin F."/>
            <person name="Silar P."/>
            <person name="Natvig D."/>
            <person name="Lalanne C."/>
            <person name="Gautier V."/>
            <person name="Ament-Velasquez S.L."/>
            <person name="Kruys A."/>
            <person name="Hutchinson M.I."/>
            <person name="Powell A.J."/>
            <person name="Barry K."/>
            <person name="Miller A.N."/>
            <person name="Grigoriev I.V."/>
            <person name="Debuchy R."/>
            <person name="Gladieux P."/>
            <person name="Thoren M.H."/>
            <person name="Johannesson H."/>
        </authorList>
    </citation>
    <scope>NUCLEOTIDE SEQUENCE</scope>
    <source>
        <strain evidence="2">CBS 958.72</strain>
    </source>
</reference>
<comment type="caution">
    <text evidence="2">The sequence shown here is derived from an EMBL/GenBank/DDBJ whole genome shotgun (WGS) entry which is preliminary data.</text>
</comment>
<dbReference type="AlphaFoldDB" id="A0AAE0NCZ0"/>
<gene>
    <name evidence="2" type="ORF">B0T24DRAFT_154319</name>
</gene>
<protein>
    <submittedName>
        <fullName evidence="2">Uncharacterized protein</fullName>
    </submittedName>
</protein>
<accession>A0AAE0NCZ0</accession>
<dbReference type="Proteomes" id="UP001287356">
    <property type="component" value="Unassembled WGS sequence"/>
</dbReference>
<feature type="region of interest" description="Disordered" evidence="1">
    <location>
        <begin position="1"/>
        <end position="23"/>
    </location>
</feature>
<evidence type="ECO:0000313" key="2">
    <source>
        <dbReference type="EMBL" id="KAK3379392.1"/>
    </source>
</evidence>
<name>A0AAE0NCZ0_9PEZI</name>
<evidence type="ECO:0000313" key="3">
    <source>
        <dbReference type="Proteomes" id="UP001287356"/>
    </source>
</evidence>
<sequence>MTHACPPAAGHSRGQPPTRPHRPGGLAAPCVAVWLAASQSSTAACGCLFDTMSGTKSSFLINPSVVIQRRLYTAFFVPDREESGTDSNSTTTPLPDHGTPASFSCLAEAIPTAARASRLLYGSFLLLVSVEHNVQWCTLTGSGYETGPNASCHFLSCSNLSRRRLFLGSLRARR</sequence>
<proteinExistence type="predicted"/>
<evidence type="ECO:0000256" key="1">
    <source>
        <dbReference type="SAM" id="MobiDB-lite"/>
    </source>
</evidence>
<dbReference type="EMBL" id="JAULSN010000002">
    <property type="protein sequence ID" value="KAK3379392.1"/>
    <property type="molecule type" value="Genomic_DNA"/>
</dbReference>